<proteinExistence type="predicted"/>
<reference evidence="1" key="2">
    <citation type="journal article" date="2015" name="Fish Shellfish Immunol.">
        <title>Early steps in the European eel (Anguilla anguilla)-Vibrio vulnificus interaction in the gills: Role of the RtxA13 toxin.</title>
        <authorList>
            <person name="Callol A."/>
            <person name="Pajuelo D."/>
            <person name="Ebbesson L."/>
            <person name="Teles M."/>
            <person name="MacKenzie S."/>
            <person name="Amaro C."/>
        </authorList>
    </citation>
    <scope>NUCLEOTIDE SEQUENCE</scope>
</reference>
<accession>A0A0E9RM33</accession>
<dbReference type="EMBL" id="GBXM01079179">
    <property type="protein sequence ID" value="JAH29398.1"/>
    <property type="molecule type" value="Transcribed_RNA"/>
</dbReference>
<reference evidence="1" key="1">
    <citation type="submission" date="2014-11" db="EMBL/GenBank/DDBJ databases">
        <authorList>
            <person name="Amaro Gonzalez C."/>
        </authorList>
    </citation>
    <scope>NUCLEOTIDE SEQUENCE</scope>
</reference>
<protein>
    <submittedName>
        <fullName evidence="1">Uncharacterized protein</fullName>
    </submittedName>
</protein>
<evidence type="ECO:0000313" key="1">
    <source>
        <dbReference type="EMBL" id="JAH29398.1"/>
    </source>
</evidence>
<name>A0A0E9RM33_ANGAN</name>
<sequence>MSPMLDGNYGFRLMWDHPPEVTKKKKRSANNIRIVMNCEQVVSLLNGIPCSRMSLILLPCIFYCSGF</sequence>
<organism evidence="1">
    <name type="scientific">Anguilla anguilla</name>
    <name type="common">European freshwater eel</name>
    <name type="synonym">Muraena anguilla</name>
    <dbReference type="NCBI Taxonomy" id="7936"/>
    <lineage>
        <taxon>Eukaryota</taxon>
        <taxon>Metazoa</taxon>
        <taxon>Chordata</taxon>
        <taxon>Craniata</taxon>
        <taxon>Vertebrata</taxon>
        <taxon>Euteleostomi</taxon>
        <taxon>Actinopterygii</taxon>
        <taxon>Neopterygii</taxon>
        <taxon>Teleostei</taxon>
        <taxon>Anguilliformes</taxon>
        <taxon>Anguillidae</taxon>
        <taxon>Anguilla</taxon>
    </lineage>
</organism>
<dbReference type="AlphaFoldDB" id="A0A0E9RM33"/>